<dbReference type="AlphaFoldDB" id="A0AAD8YR58"/>
<dbReference type="PANTHER" id="PTHR10903:SF188">
    <property type="entry name" value="GTPASE IMAP FAMILY MEMBER 2-LIKE-RELATED"/>
    <property type="match status" value="1"/>
</dbReference>
<dbReference type="InterPro" id="IPR006703">
    <property type="entry name" value="G_AIG1"/>
</dbReference>
<dbReference type="EMBL" id="JAROKS010000026">
    <property type="protein sequence ID" value="KAK1785712.1"/>
    <property type="molecule type" value="Genomic_DNA"/>
</dbReference>
<dbReference type="GO" id="GO:0005525">
    <property type="term" value="F:GTP binding"/>
    <property type="evidence" value="ECO:0007669"/>
    <property type="project" value="UniProtKB-KW"/>
</dbReference>
<accession>A0AAD8YR58</accession>
<dbReference type="PANTHER" id="PTHR10903">
    <property type="entry name" value="GTPASE, IMAP FAMILY MEMBER-RELATED"/>
    <property type="match status" value="1"/>
</dbReference>
<evidence type="ECO:0000313" key="6">
    <source>
        <dbReference type="Proteomes" id="UP001239994"/>
    </source>
</evidence>
<keyword evidence="2" id="KW-0547">Nucleotide-binding</keyword>
<evidence type="ECO:0000256" key="3">
    <source>
        <dbReference type="ARBA" id="ARBA00023134"/>
    </source>
</evidence>
<dbReference type="Proteomes" id="UP001239994">
    <property type="component" value="Unassembled WGS sequence"/>
</dbReference>
<gene>
    <name evidence="5" type="ORF">P4O66_019059</name>
</gene>
<evidence type="ECO:0000259" key="4">
    <source>
        <dbReference type="Pfam" id="PF04548"/>
    </source>
</evidence>
<feature type="domain" description="AIG1-type G" evidence="4">
    <location>
        <begin position="2"/>
        <end position="70"/>
    </location>
</feature>
<sequence length="84" mass="9889">MILFTYKDNLKQNIQHFLENGDPELQELVAKCRNHYHCLNNTAASYRQFKELLGKIEEMVAENEGRINIKVKQYKISVVLHCHS</sequence>
<dbReference type="Gene3D" id="3.40.50.300">
    <property type="entry name" value="P-loop containing nucleotide triphosphate hydrolases"/>
    <property type="match status" value="1"/>
</dbReference>
<keyword evidence="3" id="KW-0342">GTP-binding</keyword>
<dbReference type="Pfam" id="PF04548">
    <property type="entry name" value="AIG1"/>
    <property type="match status" value="1"/>
</dbReference>
<organism evidence="5 6">
    <name type="scientific">Electrophorus voltai</name>
    <dbReference type="NCBI Taxonomy" id="2609070"/>
    <lineage>
        <taxon>Eukaryota</taxon>
        <taxon>Metazoa</taxon>
        <taxon>Chordata</taxon>
        <taxon>Craniata</taxon>
        <taxon>Vertebrata</taxon>
        <taxon>Euteleostomi</taxon>
        <taxon>Actinopterygii</taxon>
        <taxon>Neopterygii</taxon>
        <taxon>Teleostei</taxon>
        <taxon>Ostariophysi</taxon>
        <taxon>Gymnotiformes</taxon>
        <taxon>Gymnotoidei</taxon>
        <taxon>Gymnotidae</taxon>
        <taxon>Electrophorus</taxon>
    </lineage>
</organism>
<comment type="similarity">
    <text evidence="1">Belongs to the TRAFAC class TrmE-Era-EngA-EngB-Septin-like GTPase superfamily. AIG1/Toc34/Toc159-like paraseptin GTPase family. IAN subfamily.</text>
</comment>
<protein>
    <recommendedName>
        <fullName evidence="4">AIG1-type G domain-containing protein</fullName>
    </recommendedName>
</protein>
<evidence type="ECO:0000256" key="2">
    <source>
        <dbReference type="ARBA" id="ARBA00022741"/>
    </source>
</evidence>
<keyword evidence="6" id="KW-1185">Reference proteome</keyword>
<comment type="caution">
    <text evidence="5">The sequence shown here is derived from an EMBL/GenBank/DDBJ whole genome shotgun (WGS) entry which is preliminary data.</text>
</comment>
<dbReference type="InterPro" id="IPR027417">
    <property type="entry name" value="P-loop_NTPase"/>
</dbReference>
<name>A0AAD8YR58_9TELE</name>
<dbReference type="InterPro" id="IPR045058">
    <property type="entry name" value="GIMA/IAN/Toc"/>
</dbReference>
<evidence type="ECO:0000256" key="1">
    <source>
        <dbReference type="ARBA" id="ARBA00008535"/>
    </source>
</evidence>
<proteinExistence type="inferred from homology"/>
<evidence type="ECO:0000313" key="5">
    <source>
        <dbReference type="EMBL" id="KAK1785712.1"/>
    </source>
</evidence>
<reference evidence="5" key="1">
    <citation type="submission" date="2023-03" db="EMBL/GenBank/DDBJ databases">
        <title>Electrophorus voltai genome.</title>
        <authorList>
            <person name="Bian C."/>
        </authorList>
    </citation>
    <scope>NUCLEOTIDE SEQUENCE</scope>
    <source>
        <strain evidence="5">CB-2022</strain>
        <tissue evidence="5">Muscle</tissue>
    </source>
</reference>